<keyword evidence="3" id="KW-1185">Reference proteome</keyword>
<dbReference type="AlphaFoldDB" id="U5DU51"/>
<evidence type="ECO:0000259" key="1">
    <source>
        <dbReference type="Pfam" id="PF13649"/>
    </source>
</evidence>
<dbReference type="PATRIC" id="fig|582515.4.peg.141"/>
<comment type="caution">
    <text evidence="2">The sequence shown here is derived from an EMBL/GenBank/DDBJ whole genome shotgun (WGS) entry which is preliminary data.</text>
</comment>
<dbReference type="GO" id="GO:0032259">
    <property type="term" value="P:methylation"/>
    <property type="evidence" value="ECO:0007669"/>
    <property type="project" value="UniProtKB-KW"/>
</dbReference>
<keyword evidence="2" id="KW-0830">Ubiquinone</keyword>
<evidence type="ECO:0000313" key="3">
    <source>
        <dbReference type="Proteomes" id="UP000016960"/>
    </source>
</evidence>
<dbReference type="InterPro" id="IPR029063">
    <property type="entry name" value="SAM-dependent_MTases_sf"/>
</dbReference>
<dbReference type="Proteomes" id="UP000016960">
    <property type="component" value="Unassembled WGS sequence"/>
</dbReference>
<keyword evidence="2" id="KW-0489">Methyltransferase</keyword>
<dbReference type="Gene3D" id="3.40.50.150">
    <property type="entry name" value="Vaccinia Virus protein VP39"/>
    <property type="match status" value="1"/>
</dbReference>
<dbReference type="InterPro" id="IPR050508">
    <property type="entry name" value="Methyltransf_Superfamily"/>
</dbReference>
<dbReference type="InterPro" id="IPR041698">
    <property type="entry name" value="Methyltransf_25"/>
</dbReference>
<dbReference type="SUPFAM" id="SSF53335">
    <property type="entry name" value="S-adenosyl-L-methionine-dependent methyltransferases"/>
    <property type="match status" value="1"/>
</dbReference>
<reference evidence="2 3" key="1">
    <citation type="submission" date="2013-05" db="EMBL/GenBank/DDBJ databases">
        <title>Draft genome sequence of Rubidibacter lacunae KORDI 51-2.</title>
        <authorList>
            <person name="Choi D.H."/>
            <person name="Noh J.H."/>
            <person name="Kwon K.-K."/>
            <person name="Lee J.-H."/>
            <person name="Ryu J.-Y."/>
        </authorList>
    </citation>
    <scope>NUCLEOTIDE SEQUENCE [LARGE SCALE GENOMIC DNA]</scope>
    <source>
        <strain evidence="2 3">KORDI 51-2</strain>
    </source>
</reference>
<proteinExistence type="predicted"/>
<dbReference type="eggNOG" id="COG2226">
    <property type="taxonomic scope" value="Bacteria"/>
</dbReference>
<dbReference type="EMBL" id="ASSJ01000001">
    <property type="protein sequence ID" value="ERN43220.1"/>
    <property type="molecule type" value="Genomic_DNA"/>
</dbReference>
<feature type="domain" description="Methyltransferase" evidence="1">
    <location>
        <begin position="143"/>
        <end position="239"/>
    </location>
</feature>
<dbReference type="PANTHER" id="PTHR42912">
    <property type="entry name" value="METHYLTRANSFERASE"/>
    <property type="match status" value="1"/>
</dbReference>
<sequence>MASNGSSAGMSSRLAVTAINGLLAVKPLAAVAKRQARQKIVKRAEANGIPWRENVRQLQQQNLQADYDAIANPNLEYPEYYCRPFHAYAEGNLNWQAAWEAESAAMAVHAILCEETGDRGDFKLRRGYTKAFRDRVEIAPQRIVDLGCSVGLSTFELEEIYPEAEITGVDLSPYFLSVAHRRGQERRSSIQWRHSAAETTGLPAGKWDLVSICLVFHELPQQAALAVLKEARRLLKPGGYLTFMDMNPQSEAYKTMPPYVLTLLKSTEPYLDEYFSLDLEGAIASAGFTPPTVRFNSPRHRTLIARAL</sequence>
<dbReference type="GO" id="GO:0008168">
    <property type="term" value="F:methyltransferase activity"/>
    <property type="evidence" value="ECO:0007669"/>
    <property type="project" value="UniProtKB-KW"/>
</dbReference>
<dbReference type="Pfam" id="PF13649">
    <property type="entry name" value="Methyltransf_25"/>
    <property type="match status" value="1"/>
</dbReference>
<keyword evidence="2" id="KW-0808">Transferase</keyword>
<name>U5DU51_9CHRO</name>
<accession>U5DU51</accession>
<organism evidence="2 3">
    <name type="scientific">Rubidibacter lacunae KORDI 51-2</name>
    <dbReference type="NCBI Taxonomy" id="582515"/>
    <lineage>
        <taxon>Bacteria</taxon>
        <taxon>Bacillati</taxon>
        <taxon>Cyanobacteriota</taxon>
        <taxon>Cyanophyceae</taxon>
        <taxon>Oscillatoriophycideae</taxon>
        <taxon>Chroococcales</taxon>
        <taxon>Aphanothecaceae</taxon>
        <taxon>Rubidibacter</taxon>
    </lineage>
</organism>
<dbReference type="STRING" id="582515.KR51_00001190"/>
<protein>
    <submittedName>
        <fullName evidence="2">Methylase involved in ubiquinone/menaquinone biosynthesis</fullName>
    </submittedName>
</protein>
<dbReference type="InParanoid" id="U5DU51"/>
<dbReference type="CDD" id="cd02440">
    <property type="entry name" value="AdoMet_MTases"/>
    <property type="match status" value="1"/>
</dbReference>
<evidence type="ECO:0000313" key="2">
    <source>
        <dbReference type="EMBL" id="ERN43220.1"/>
    </source>
</evidence>
<gene>
    <name evidence="2" type="ORF">KR51_00001190</name>
</gene>
<dbReference type="PANTHER" id="PTHR42912:SF68">
    <property type="entry name" value="METHYLTRANSFERASE TYPE 11 DOMAIN-CONTAINING PROTEIN"/>
    <property type="match status" value="1"/>
</dbReference>